<evidence type="ECO:0000256" key="1">
    <source>
        <dbReference type="SAM" id="MobiDB-lite"/>
    </source>
</evidence>
<sequence length="947" mass="107892">MVRPFDSNHYIHPQGWYTLSTRLVHLKSLSFIHRVGTPFPRGWYTSNHYHTSTGLVHPFHEVGTPQIIIIHPQGWYTLSTRLVHLTSFTFIHRVGTPFPRGWYTSHHLHASKGLVHPFHDVGTPHIIYIDLQGWYTLSTRLVHLKSFTFIHRVGRPFFQGWYTSHHLHSSIGLIHAFHEVGTPHIIYIYPEGWYTLSTRLVHLTSFIFIHRVGTPFPRGWNTSHHLHSSIRLVHPFHEVGLAHPFHEVGTPHIIYIHPWVGTPFPRGLAHPFHEVGTPHIIYIHPWVGTPFPRGWYTSHHLHSSIGLVHPFHEVGTPHIIYIHPQGGYTLSTRLDWYTLSTRLVHLTSFTLIHRVGTPFPRGLTHPFHEVGTPHIIYIHSWVGTPFPRGWYTLHHLHSSIGLVHPFHRLVHLTSYTFICGLGTPSTRLWLPPVTPKDRPELREVSVGDYLLRRNGRVESEGRLPILIVETCHRGRRRRWSSLLVVVAGTRRAWSRVVMLQPDVVPVMFVVTGEAVDVGSKGELQVEPEERAMRWPVFGSYRLWFWLFLIASDHKVERGDAMASSGRRGNCKIDKEKGGLRSLTSIQIRRGQGETNAPPLTVAEKLMVCSLERRFITPLFGFCKMRAYLMVWGGENPNGCCRVLTPSLHVTDSRTQSLVFIYVFFFGSSSRRDSGCDTILVISWILMPRGGNHAQATTEDLLPLKALKENIQVNWPVAISDNMIKTTLHLMLMIKTDEGWTYKNETPNEENELESILNSNYSANSEFERIMLNGLKMVIKLLKEHKATQSCEGHLEDSETADESNSGELNESEKTEEEDTGSDDTKLTEVNIGNKDEGHRLKKSEKIKEKKSLGTVGGRPLVPGGQTGGEDTSIGRQAVLRHEENRRAVDPYRRAVVRFKVHRRAAKCDVGRWSAGLGPIFLLRFTPINSPDGGQTYFALFGEDLSDA</sequence>
<evidence type="ECO:0000313" key="2">
    <source>
        <dbReference type="EMBL" id="WVY99054.1"/>
    </source>
</evidence>
<name>A0AAQ3MWF8_VIGMU</name>
<keyword evidence="3" id="KW-1185">Reference proteome</keyword>
<gene>
    <name evidence="2" type="ORF">V8G54_031205</name>
</gene>
<evidence type="ECO:0000313" key="3">
    <source>
        <dbReference type="Proteomes" id="UP001374535"/>
    </source>
</evidence>
<proteinExistence type="predicted"/>
<protein>
    <submittedName>
        <fullName evidence="2">Uncharacterized protein</fullName>
    </submittedName>
</protein>
<dbReference type="AlphaFoldDB" id="A0AAQ3MWF8"/>
<feature type="region of interest" description="Disordered" evidence="1">
    <location>
        <begin position="789"/>
        <end position="871"/>
    </location>
</feature>
<dbReference type="Proteomes" id="UP001374535">
    <property type="component" value="Chromosome 9"/>
</dbReference>
<feature type="compositionally biased region" description="Basic and acidic residues" evidence="1">
    <location>
        <begin position="833"/>
        <end position="851"/>
    </location>
</feature>
<reference evidence="2 3" key="1">
    <citation type="journal article" date="2023" name="Life. Sci Alliance">
        <title>Evolutionary insights into 3D genome organization and epigenetic landscape of Vigna mungo.</title>
        <authorList>
            <person name="Junaid A."/>
            <person name="Singh B."/>
            <person name="Bhatia S."/>
        </authorList>
    </citation>
    <scope>NUCLEOTIDE SEQUENCE [LARGE SCALE GENOMIC DNA]</scope>
    <source>
        <strain evidence="2">Urdbean</strain>
    </source>
</reference>
<accession>A0AAQ3MWF8</accession>
<organism evidence="2 3">
    <name type="scientific">Vigna mungo</name>
    <name type="common">Black gram</name>
    <name type="synonym">Phaseolus mungo</name>
    <dbReference type="NCBI Taxonomy" id="3915"/>
    <lineage>
        <taxon>Eukaryota</taxon>
        <taxon>Viridiplantae</taxon>
        <taxon>Streptophyta</taxon>
        <taxon>Embryophyta</taxon>
        <taxon>Tracheophyta</taxon>
        <taxon>Spermatophyta</taxon>
        <taxon>Magnoliopsida</taxon>
        <taxon>eudicotyledons</taxon>
        <taxon>Gunneridae</taxon>
        <taxon>Pentapetalae</taxon>
        <taxon>rosids</taxon>
        <taxon>fabids</taxon>
        <taxon>Fabales</taxon>
        <taxon>Fabaceae</taxon>
        <taxon>Papilionoideae</taxon>
        <taxon>50 kb inversion clade</taxon>
        <taxon>NPAAA clade</taxon>
        <taxon>indigoferoid/millettioid clade</taxon>
        <taxon>Phaseoleae</taxon>
        <taxon>Vigna</taxon>
    </lineage>
</organism>
<dbReference type="EMBL" id="CP144692">
    <property type="protein sequence ID" value="WVY99054.1"/>
    <property type="molecule type" value="Genomic_DNA"/>
</dbReference>